<organism evidence="1 2">
    <name type="scientific">Faecalibacterium duncaniae (strain DSM 17677 / JCM 31915 / A2-165)</name>
    <name type="common">Faecalibacterium prausnitzii</name>
    <dbReference type="NCBI Taxonomy" id="411483"/>
    <lineage>
        <taxon>Bacteria</taxon>
        <taxon>Bacillati</taxon>
        <taxon>Bacillota</taxon>
        <taxon>Clostridia</taxon>
        <taxon>Eubacteriales</taxon>
        <taxon>Oscillospiraceae</taxon>
        <taxon>Faecalibacterium</taxon>
    </lineage>
</organism>
<protein>
    <submittedName>
        <fullName evidence="1">Uncharacterized protein</fullName>
    </submittedName>
</protein>
<dbReference type="Proteomes" id="UP000004619">
    <property type="component" value="Unassembled WGS sequence"/>
</dbReference>
<comment type="caution">
    <text evidence="1">The sequence shown here is derived from an EMBL/GenBank/DDBJ whole genome shotgun (WGS) entry which is preliminary data.</text>
</comment>
<name>C7H6V1_FAED2</name>
<evidence type="ECO:0000313" key="1">
    <source>
        <dbReference type="EMBL" id="EEU96426.1"/>
    </source>
</evidence>
<accession>C7H6V1</accession>
<sequence>MGKEKAAGFLLKSAAMPIVRYSILCVSALHINYHRNGDMIFNAFIAEFIALAIEHNMTRKQRKADDFH</sequence>
<proteinExistence type="predicted"/>
<evidence type="ECO:0000313" key="2">
    <source>
        <dbReference type="Proteomes" id="UP000004619"/>
    </source>
</evidence>
<dbReference type="EMBL" id="ACOP02000050">
    <property type="protein sequence ID" value="EEU96426.1"/>
    <property type="molecule type" value="Genomic_DNA"/>
</dbReference>
<keyword evidence="2" id="KW-1185">Reference proteome</keyword>
<dbReference type="AlphaFoldDB" id="C7H6V1"/>
<dbReference type="HOGENOM" id="CLU_2787712_0_0_9"/>
<reference evidence="1" key="1">
    <citation type="submission" date="2009-08" db="EMBL/GenBank/DDBJ databases">
        <authorList>
            <person name="Weinstock G."/>
            <person name="Sodergren E."/>
            <person name="Clifton S."/>
            <person name="Fulton L."/>
            <person name="Fulton B."/>
            <person name="Courtney L."/>
            <person name="Fronick C."/>
            <person name="Harrison M."/>
            <person name="Strong C."/>
            <person name="Farmer C."/>
            <person name="Delahaunty K."/>
            <person name="Markovic C."/>
            <person name="Hall O."/>
            <person name="Minx P."/>
            <person name="Tomlinson C."/>
            <person name="Mitreva M."/>
            <person name="Nelson J."/>
            <person name="Hou S."/>
            <person name="Wollam A."/>
            <person name="Pepin K.H."/>
            <person name="Johnson M."/>
            <person name="Bhonagiri V."/>
            <person name="Nash W.E."/>
            <person name="Warren W."/>
            <person name="Chinwalla A."/>
            <person name="Mardis E.R."/>
            <person name="Wilson R.K."/>
        </authorList>
    </citation>
    <scope>NUCLEOTIDE SEQUENCE [LARGE SCALE GENOMIC DNA]</scope>
    <source>
        <strain evidence="1">A2-165</strain>
    </source>
</reference>
<gene>
    <name evidence="1" type="ORF">FAEPRAA2165_02047</name>
</gene>